<gene>
    <name evidence="1" type="ORF">NM208_g8686</name>
</gene>
<accession>A0ACC1S4D7</accession>
<keyword evidence="2" id="KW-1185">Reference proteome</keyword>
<dbReference type="Proteomes" id="UP001148629">
    <property type="component" value="Unassembled WGS sequence"/>
</dbReference>
<reference evidence="1" key="1">
    <citation type="submission" date="2022-08" db="EMBL/GenBank/DDBJ databases">
        <title>Genome Sequence of Fusarium decemcellulare.</title>
        <authorList>
            <person name="Buettner E."/>
        </authorList>
    </citation>
    <scope>NUCLEOTIDE SEQUENCE</scope>
    <source>
        <strain evidence="1">Babe19</strain>
    </source>
</reference>
<sequence length="284" mass="30581">MRFPPLHLASLACWLLLFLGGAAKEKNNSTGVLEIDLVFPRNETYNPSPMMPIIFSYRNPGLVPLLKPSIAYEVWSYPNMSGPSISGGMKDPLANSSSSDPHIEFDFSVYPFNTEGTWRLVFHVRWSNCYEQPADGLHPDMDMYRINNTNIGPVVFTTKGPSKQIDLVAATSNQTCSAPAGVAINITGTMDTPVPHGDFEGNVCPVVASPPTKASSCPITLGTSAASSIDAEMTSLVCRPWVTGRPDGVDCESRKESIALRSVAGGATCLAFILGVLVYVHNLL</sequence>
<evidence type="ECO:0000313" key="1">
    <source>
        <dbReference type="EMBL" id="KAJ3531871.1"/>
    </source>
</evidence>
<protein>
    <submittedName>
        <fullName evidence="1">Uncharacterized protein</fullName>
    </submittedName>
</protein>
<name>A0ACC1S4D7_9HYPO</name>
<dbReference type="EMBL" id="JANRMS010001016">
    <property type="protein sequence ID" value="KAJ3531871.1"/>
    <property type="molecule type" value="Genomic_DNA"/>
</dbReference>
<organism evidence="1 2">
    <name type="scientific">Fusarium decemcellulare</name>
    <dbReference type="NCBI Taxonomy" id="57161"/>
    <lineage>
        <taxon>Eukaryota</taxon>
        <taxon>Fungi</taxon>
        <taxon>Dikarya</taxon>
        <taxon>Ascomycota</taxon>
        <taxon>Pezizomycotina</taxon>
        <taxon>Sordariomycetes</taxon>
        <taxon>Hypocreomycetidae</taxon>
        <taxon>Hypocreales</taxon>
        <taxon>Nectriaceae</taxon>
        <taxon>Fusarium</taxon>
        <taxon>Fusarium decemcellulare species complex</taxon>
    </lineage>
</organism>
<evidence type="ECO:0000313" key="2">
    <source>
        <dbReference type="Proteomes" id="UP001148629"/>
    </source>
</evidence>
<proteinExistence type="predicted"/>
<comment type="caution">
    <text evidence="1">The sequence shown here is derived from an EMBL/GenBank/DDBJ whole genome shotgun (WGS) entry which is preliminary data.</text>
</comment>